<sequence>MKISLLDEIGENCVSLDQGRRMYDMSFPVLKERQSVVVDFAGIKSVLTPFLHGWIGKLFDFYDKETILSRLQFANTDAAQLKKVNEYIDGTDKRDNDRVQREMMEELFDEDDLADL</sequence>
<dbReference type="Pfam" id="PF14213">
    <property type="entry name" value="DUF4325"/>
    <property type="match status" value="1"/>
</dbReference>
<proteinExistence type="predicted"/>
<dbReference type="EMBL" id="CP048620">
    <property type="protein sequence ID" value="QPJ65424.1"/>
    <property type="molecule type" value="Genomic_DNA"/>
</dbReference>
<dbReference type="InterPro" id="IPR025474">
    <property type="entry name" value="DUF4325"/>
</dbReference>
<protein>
    <submittedName>
        <fullName evidence="2">STAS-like domain-containing protein</fullName>
    </submittedName>
</protein>
<feature type="domain" description="DUF4325" evidence="1">
    <location>
        <begin position="18"/>
        <end position="78"/>
    </location>
</feature>
<gene>
    <name evidence="2" type="ORF">G3M78_08485</name>
</gene>
<dbReference type="KEGG" id="nva:G3M78_08485"/>
<dbReference type="Proteomes" id="UP000594464">
    <property type="component" value="Chromosome"/>
</dbReference>
<accession>A0A7T0C2M6</accession>
<name>A0A7T0C2M6_9BACT</name>
<reference evidence="3" key="1">
    <citation type="submission" date="2020-02" db="EMBL/GenBank/DDBJ databases">
        <title>Genomic and physiological characterization of two novel Nitrospinaceae genera.</title>
        <authorList>
            <person name="Mueller A.J."/>
            <person name="Jung M.-Y."/>
            <person name="Strachan C.R."/>
            <person name="Herbold C.W."/>
            <person name="Kirkegaard R.H."/>
            <person name="Daims H."/>
        </authorList>
    </citation>
    <scope>NUCLEOTIDE SEQUENCE [LARGE SCALE GENOMIC DNA]</scope>
</reference>
<evidence type="ECO:0000313" key="2">
    <source>
        <dbReference type="EMBL" id="QPJ65424.1"/>
    </source>
</evidence>
<organism evidence="2 3">
    <name type="scientific">Candidatus Nitrohelix vancouverensis</name>
    <dbReference type="NCBI Taxonomy" id="2705534"/>
    <lineage>
        <taxon>Bacteria</taxon>
        <taxon>Pseudomonadati</taxon>
        <taxon>Nitrospinota/Tectimicrobiota group</taxon>
        <taxon>Nitrospinota</taxon>
        <taxon>Nitrospinia</taxon>
        <taxon>Nitrospinales</taxon>
        <taxon>Nitrospinaceae</taxon>
        <taxon>Candidatus Nitrohelix</taxon>
    </lineage>
</organism>
<evidence type="ECO:0000259" key="1">
    <source>
        <dbReference type="Pfam" id="PF14213"/>
    </source>
</evidence>
<evidence type="ECO:0000313" key="3">
    <source>
        <dbReference type="Proteomes" id="UP000594464"/>
    </source>
</evidence>
<dbReference type="AlphaFoldDB" id="A0A7T0C2M6"/>